<feature type="transmembrane region" description="Helical" evidence="14">
    <location>
        <begin position="196"/>
        <end position="217"/>
    </location>
</feature>
<feature type="transmembrane region" description="Helical" evidence="14">
    <location>
        <begin position="117"/>
        <end position="135"/>
    </location>
</feature>
<feature type="transmembrane region" description="Helical" evidence="14">
    <location>
        <begin position="141"/>
        <end position="160"/>
    </location>
</feature>
<dbReference type="PANTHER" id="PTHR43448:SF7">
    <property type="entry name" value="4-HYDROXYBENZOATE SOLANESYLTRANSFERASE"/>
    <property type="match status" value="1"/>
</dbReference>
<evidence type="ECO:0000256" key="1">
    <source>
        <dbReference type="ARBA" id="ARBA00004651"/>
    </source>
</evidence>
<dbReference type="UniPathway" id="UPA00834">
    <property type="reaction ID" value="UER00712"/>
</dbReference>
<feature type="transmembrane region" description="Helical" evidence="14">
    <location>
        <begin position="305"/>
        <end position="322"/>
    </location>
</feature>
<evidence type="ECO:0000256" key="7">
    <source>
        <dbReference type="ARBA" id="ARBA00022989"/>
    </source>
</evidence>
<evidence type="ECO:0000256" key="4">
    <source>
        <dbReference type="ARBA" id="ARBA00022475"/>
    </source>
</evidence>
<feature type="transmembrane region" description="Helical" evidence="14">
    <location>
        <begin position="172"/>
        <end position="190"/>
    </location>
</feature>
<evidence type="ECO:0000256" key="6">
    <source>
        <dbReference type="ARBA" id="ARBA00022692"/>
    </source>
</evidence>
<dbReference type="HAMAP" id="MF_00154">
    <property type="entry name" value="CyoE_CtaB"/>
    <property type="match status" value="1"/>
</dbReference>
<keyword evidence="9 14" id="KW-0472">Membrane</keyword>
<dbReference type="AlphaFoldDB" id="A0A7X5VF28"/>
<keyword evidence="8 14" id="KW-0350">Heme biosynthesis</keyword>
<evidence type="ECO:0000256" key="12">
    <source>
        <dbReference type="ARBA" id="ARBA00042475"/>
    </source>
</evidence>
<feature type="transmembrane region" description="Helical" evidence="14">
    <location>
        <begin position="267"/>
        <end position="284"/>
    </location>
</feature>
<evidence type="ECO:0000256" key="3">
    <source>
        <dbReference type="ARBA" id="ARBA00012292"/>
    </source>
</evidence>
<proteinExistence type="inferred from homology"/>
<keyword evidence="16" id="KW-1185">Reference proteome</keyword>
<protein>
    <recommendedName>
        <fullName evidence="11 14">Protoheme IX farnesyltransferase</fullName>
        <ecNumber evidence="3 14">2.5.1.141</ecNumber>
    </recommendedName>
    <alternativeName>
        <fullName evidence="12 14">Heme B farnesyltransferase</fullName>
    </alternativeName>
    <alternativeName>
        <fullName evidence="10 14">Heme O synthase</fullName>
    </alternativeName>
</protein>
<gene>
    <name evidence="14" type="primary">ctaB</name>
    <name evidence="15" type="ORF">BJY22_005715</name>
</gene>
<evidence type="ECO:0000256" key="13">
    <source>
        <dbReference type="ARBA" id="ARBA00047690"/>
    </source>
</evidence>
<dbReference type="NCBIfam" id="NF003349">
    <property type="entry name" value="PRK04375.1-2"/>
    <property type="match status" value="1"/>
</dbReference>
<evidence type="ECO:0000256" key="9">
    <source>
        <dbReference type="ARBA" id="ARBA00023136"/>
    </source>
</evidence>
<feature type="transmembrane region" description="Helical" evidence="14">
    <location>
        <begin position="245"/>
        <end position="261"/>
    </location>
</feature>
<dbReference type="Proteomes" id="UP000555407">
    <property type="component" value="Unassembled WGS sequence"/>
</dbReference>
<dbReference type="PANTHER" id="PTHR43448">
    <property type="entry name" value="PROTOHEME IX FARNESYLTRANSFERASE, MITOCHONDRIAL"/>
    <property type="match status" value="1"/>
</dbReference>
<evidence type="ECO:0000313" key="16">
    <source>
        <dbReference type="Proteomes" id="UP000555407"/>
    </source>
</evidence>
<name>A0A7X5VF28_9ACTN</name>
<comment type="miscellaneous">
    <text evidence="14">Carbon 2 of the heme B porphyrin ring is defined according to the Fischer nomenclature.</text>
</comment>
<comment type="function">
    <text evidence="14">Converts heme B (protoheme IX) to heme O by substitution of the vinyl group on carbon 2 of heme B porphyrin ring with a hydroxyethyl farnesyl side group.</text>
</comment>
<dbReference type="EC" id="2.5.1.141" evidence="3 14"/>
<dbReference type="FunFam" id="1.10.357.140:FF:000001">
    <property type="entry name" value="Protoheme IX farnesyltransferase"/>
    <property type="match status" value="1"/>
</dbReference>
<keyword evidence="5 14" id="KW-0808">Transferase</keyword>
<feature type="transmembrane region" description="Helical" evidence="14">
    <location>
        <begin position="75"/>
        <end position="96"/>
    </location>
</feature>
<keyword evidence="6 14" id="KW-0812">Transmembrane</keyword>
<keyword evidence="4 14" id="KW-1003">Cell membrane</keyword>
<dbReference type="EMBL" id="JAASRO010000001">
    <property type="protein sequence ID" value="NIK59998.1"/>
    <property type="molecule type" value="Genomic_DNA"/>
</dbReference>
<evidence type="ECO:0000256" key="5">
    <source>
        <dbReference type="ARBA" id="ARBA00022679"/>
    </source>
</evidence>
<dbReference type="CDD" id="cd13957">
    <property type="entry name" value="PT_UbiA_Cox10"/>
    <property type="match status" value="1"/>
</dbReference>
<dbReference type="Gene3D" id="1.10.357.140">
    <property type="entry name" value="UbiA prenyltransferase"/>
    <property type="match status" value="1"/>
</dbReference>
<dbReference type="NCBIfam" id="TIGR01473">
    <property type="entry name" value="cyoE_ctaB"/>
    <property type="match status" value="1"/>
</dbReference>
<dbReference type="GO" id="GO:0005886">
    <property type="term" value="C:plasma membrane"/>
    <property type="evidence" value="ECO:0007669"/>
    <property type="project" value="UniProtKB-SubCell"/>
</dbReference>
<evidence type="ECO:0000256" key="8">
    <source>
        <dbReference type="ARBA" id="ARBA00023133"/>
    </source>
</evidence>
<keyword evidence="7 14" id="KW-1133">Transmembrane helix</keyword>
<comment type="caution">
    <text evidence="15">The sequence shown here is derived from an EMBL/GenBank/DDBJ whole genome shotgun (WGS) entry which is preliminary data.</text>
</comment>
<dbReference type="InterPro" id="IPR006369">
    <property type="entry name" value="Protohaem_IX_farnesylTrfase"/>
</dbReference>
<comment type="similarity">
    <text evidence="14">Belongs to the UbiA prenyltransferase family. Protoheme IX farnesyltransferase subfamily.</text>
</comment>
<comment type="catalytic activity">
    <reaction evidence="13 14">
        <text>heme b + (2E,6E)-farnesyl diphosphate + H2O = Fe(II)-heme o + diphosphate</text>
        <dbReference type="Rhea" id="RHEA:28070"/>
        <dbReference type="ChEBI" id="CHEBI:15377"/>
        <dbReference type="ChEBI" id="CHEBI:33019"/>
        <dbReference type="ChEBI" id="CHEBI:60344"/>
        <dbReference type="ChEBI" id="CHEBI:60530"/>
        <dbReference type="ChEBI" id="CHEBI:175763"/>
        <dbReference type="EC" id="2.5.1.141"/>
    </reaction>
</comment>
<evidence type="ECO:0000313" key="15">
    <source>
        <dbReference type="EMBL" id="NIK59998.1"/>
    </source>
</evidence>
<evidence type="ECO:0000256" key="11">
    <source>
        <dbReference type="ARBA" id="ARBA00040810"/>
    </source>
</evidence>
<comment type="pathway">
    <text evidence="2 14">Porphyrin-containing compound metabolism; heme O biosynthesis; heme O from protoheme: step 1/1.</text>
</comment>
<feature type="transmembrane region" description="Helical" evidence="14">
    <location>
        <begin position="50"/>
        <end position="69"/>
    </location>
</feature>
<evidence type="ECO:0000256" key="2">
    <source>
        <dbReference type="ARBA" id="ARBA00004919"/>
    </source>
</evidence>
<sequence>MFVTAVDPRPAATTSYPTPLPDATAVPAATVSPSVRDVVKAYVGLTKPRIIELLLITTVPVMFLAAGGVPGLEVVVATLIGGILASGSANTINCVLDRDIDEQMRRTRRRPLPRHAVSPRSATVFGIVLGVLATLELGFFVNWLSSGLALAANLFYVFGYTMVLKRRTVQNIVWGGIAGCFPTLIGWTAVTGELAWTPVVLFLVVFFWTPPHTWSLAMRYREDYASVDVPMLPVVATPVATARQIMAYSVVMVITSVALWPVADTGFVYPLASVVLGFVFLREARRLLLRAHTGADGAALRPMRLFHFSNIYLALLFIAAAIDPLLH</sequence>
<dbReference type="GO" id="GO:0008495">
    <property type="term" value="F:protoheme IX farnesyltransferase activity"/>
    <property type="evidence" value="ECO:0007669"/>
    <property type="project" value="UniProtKB-UniRule"/>
</dbReference>
<evidence type="ECO:0000256" key="10">
    <source>
        <dbReference type="ARBA" id="ARBA00030253"/>
    </source>
</evidence>
<accession>A0A7X5VF28</accession>
<dbReference type="InterPro" id="IPR000537">
    <property type="entry name" value="UbiA_prenyltransferase"/>
</dbReference>
<comment type="subcellular location">
    <subcellularLocation>
        <location evidence="1 14">Cell membrane</location>
        <topology evidence="1 14">Multi-pass membrane protein</topology>
    </subcellularLocation>
</comment>
<evidence type="ECO:0000256" key="14">
    <source>
        <dbReference type="HAMAP-Rule" id="MF_00154"/>
    </source>
</evidence>
<dbReference type="Pfam" id="PF01040">
    <property type="entry name" value="UbiA"/>
    <property type="match status" value="1"/>
</dbReference>
<dbReference type="InterPro" id="IPR044878">
    <property type="entry name" value="UbiA_sf"/>
</dbReference>
<dbReference type="GO" id="GO:0048034">
    <property type="term" value="P:heme O biosynthetic process"/>
    <property type="evidence" value="ECO:0007669"/>
    <property type="project" value="UniProtKB-UniRule"/>
</dbReference>
<reference evidence="15 16" key="1">
    <citation type="submission" date="2020-03" db="EMBL/GenBank/DDBJ databases">
        <title>Sequencing the genomes of 1000 actinobacteria strains.</title>
        <authorList>
            <person name="Klenk H.-P."/>
        </authorList>
    </citation>
    <scope>NUCLEOTIDE SEQUENCE [LARGE SCALE GENOMIC DNA]</scope>
    <source>
        <strain evidence="15 16">DSM 45490</strain>
    </source>
</reference>
<organism evidence="15 16">
    <name type="scientific">Kribbella shirazensis</name>
    <dbReference type="NCBI Taxonomy" id="1105143"/>
    <lineage>
        <taxon>Bacteria</taxon>
        <taxon>Bacillati</taxon>
        <taxon>Actinomycetota</taxon>
        <taxon>Actinomycetes</taxon>
        <taxon>Propionibacteriales</taxon>
        <taxon>Kribbellaceae</taxon>
        <taxon>Kribbella</taxon>
    </lineage>
</organism>